<sequence length="1220" mass="144746">MDSSKFWVDFTNGKEIITKTFTNWTSGNEMIDNFIQEMQLKMQLEENRFCKVFEWVPYNELIIDKKIEDNYLTKAIWKKGPLYYYEKYGEIGEWIRESYGTVTLRFLYDSQNITDEFINKVKSYLNDRSCGITQNPYTKVYILVFEKDYFDKYCKKCDNKYEDNRMLCKSCEMNRLKNHLKNNFINWTSGNEKIDDFIQEKQLKYNLEGAVFEWIPYDDLFITEVIRDNWLATAIWKDGPSIYDHSKKKLIKKSCEAVCLKYLHNTDNFLNEIESHLYNDYENYGLSQNPDTKVYILIFSNEYFEKCCDKCGNEYEDEWKKWCKSCQISYLKDNFTNWSSGNEKINDFIQEKQLNYNEKETVFEWIPYDEFIDIKEIRDNCLTTAIWKDGPLIYNEDKKRLVKESYKVVCLRYLYNSSCITNEFLNEVESYLKGDSGYGLSQNPDTKIYISVFSNEYYENYCDNCGNKYEVKRIKLCKPCKMNHMKTNWTSGNEKIDDIIKEKQLKSYYYDNTVFEWIPYDEFIDIKEKGDNLATAIWKDGPLIYDDSEKKLIRKSCERVYLKYLHNSLNIIEFLNKIKYSSSSRFELGFYGLSQNPETEVYILVLHDYPSGRYCGKCFDRYNNKYEWCKACQINNLKNDFTKWTSGDNKIDNFIQERQSMINEHYDTIFEWISYNEFIDIKEIDRENGFATAIWRDGPLYYSIIKGKYRRKINEKVPLKYMHNLQNVESFLNEVTYSIEESHGVSQSPNTKDFILVLQTKYYCEHCGKRYDNQFEIDNKSCMLCQINHENKKINDLIKAMRLNIDHNSSKFSIIFEWIPYNQFNNIKEIGKGGFSTVYSAIWKNGLLYNKVYSRKESHYWERKPNIKVALKCLHNSQNFLDEFINEVKAYSNQRIGNILKIYGISQNPKTKDYIMVLEYAEGGSFNTYLNENYKNFDWFKGLKILIEIIKGLNKIHLKEMVHQDFHIGNILFTKMEKFYDDDDQSVNSYDADDIDDTDDSTDDNDNVNDDNTNNDNNNNNYYSACISDMGLCKKVDDINETSIYGVMPYVAPEVLKGKPYTQAADIYSFGMIMYVVATGKHPFANCAHDEALALNICNGIKPEINDQIAPKCYIDLMKRCWDSNPENRPITIEVKEAIKLFYNSLNQKFNKKKQHHEIEEQFKKTQVHRTNFLSNKSNRSTIHTEAVYTSRLLNSFTGNLSKYDNIDNNTVEITDFTNF</sequence>
<reference evidence="3 4" key="1">
    <citation type="submission" date="2017-11" db="EMBL/GenBank/DDBJ databases">
        <title>The genome of Rhizophagus clarus HR1 reveals common genetic basis of auxotrophy among arbuscular mycorrhizal fungi.</title>
        <authorList>
            <person name="Kobayashi Y."/>
        </authorList>
    </citation>
    <scope>NUCLEOTIDE SEQUENCE [LARGE SCALE GENOMIC DNA]</scope>
    <source>
        <strain evidence="3 4">HR1</strain>
    </source>
</reference>
<dbReference type="Pfam" id="PF07714">
    <property type="entry name" value="PK_Tyr_Ser-Thr"/>
    <property type="match status" value="1"/>
</dbReference>
<evidence type="ECO:0000256" key="1">
    <source>
        <dbReference type="SAM" id="MobiDB-lite"/>
    </source>
</evidence>
<dbReference type="GO" id="GO:0004672">
    <property type="term" value="F:protein kinase activity"/>
    <property type="evidence" value="ECO:0007669"/>
    <property type="project" value="InterPro"/>
</dbReference>
<dbReference type="GO" id="GO:0005524">
    <property type="term" value="F:ATP binding"/>
    <property type="evidence" value="ECO:0007669"/>
    <property type="project" value="InterPro"/>
</dbReference>
<dbReference type="InterPro" id="IPR001245">
    <property type="entry name" value="Ser-Thr/Tyr_kinase_cat_dom"/>
</dbReference>
<dbReference type="SUPFAM" id="SSF56112">
    <property type="entry name" value="Protein kinase-like (PK-like)"/>
    <property type="match status" value="1"/>
</dbReference>
<dbReference type="Gene3D" id="1.10.510.10">
    <property type="entry name" value="Transferase(Phosphotransferase) domain 1"/>
    <property type="match status" value="2"/>
</dbReference>
<feature type="region of interest" description="Disordered" evidence="1">
    <location>
        <begin position="990"/>
        <end position="1016"/>
    </location>
</feature>
<feature type="compositionally biased region" description="Acidic residues" evidence="1">
    <location>
        <begin position="990"/>
        <end position="1009"/>
    </location>
</feature>
<dbReference type="EMBL" id="BEXD01003668">
    <property type="protein sequence ID" value="GBC01696.1"/>
    <property type="molecule type" value="Genomic_DNA"/>
</dbReference>
<accession>A0A2Z6RG67</accession>
<dbReference type="GO" id="GO:0007165">
    <property type="term" value="P:signal transduction"/>
    <property type="evidence" value="ECO:0007669"/>
    <property type="project" value="TreeGrafter"/>
</dbReference>
<dbReference type="PROSITE" id="PS50011">
    <property type="entry name" value="PROTEIN_KINASE_DOM"/>
    <property type="match status" value="1"/>
</dbReference>
<evidence type="ECO:0000259" key="2">
    <source>
        <dbReference type="PROSITE" id="PS50011"/>
    </source>
</evidence>
<dbReference type="PANTHER" id="PTHR23257">
    <property type="entry name" value="SERINE-THREONINE PROTEIN KINASE"/>
    <property type="match status" value="1"/>
</dbReference>
<gene>
    <name evidence="3" type="ORF">RclHR1_00430013</name>
</gene>
<dbReference type="InterPro" id="IPR050167">
    <property type="entry name" value="Ser_Thr_protein_kinase"/>
</dbReference>
<dbReference type="InterPro" id="IPR011009">
    <property type="entry name" value="Kinase-like_dom_sf"/>
</dbReference>
<evidence type="ECO:0000313" key="4">
    <source>
        <dbReference type="Proteomes" id="UP000247702"/>
    </source>
</evidence>
<proteinExistence type="predicted"/>
<keyword evidence="4" id="KW-1185">Reference proteome</keyword>
<dbReference type="PANTHER" id="PTHR23257:SF963">
    <property type="entry name" value="AT08303P"/>
    <property type="match status" value="1"/>
</dbReference>
<feature type="domain" description="Protein kinase" evidence="2">
    <location>
        <begin position="824"/>
        <end position="1143"/>
    </location>
</feature>
<comment type="caution">
    <text evidence="3">The sequence shown here is derived from an EMBL/GenBank/DDBJ whole genome shotgun (WGS) entry which is preliminary data.</text>
</comment>
<protein>
    <recommendedName>
        <fullName evidence="2">Protein kinase domain-containing protein</fullName>
    </recommendedName>
</protein>
<dbReference type="Proteomes" id="UP000247702">
    <property type="component" value="Unassembled WGS sequence"/>
</dbReference>
<name>A0A2Z6RG67_9GLOM</name>
<dbReference type="InterPro" id="IPR000719">
    <property type="entry name" value="Prot_kinase_dom"/>
</dbReference>
<evidence type="ECO:0000313" key="3">
    <source>
        <dbReference type="EMBL" id="GBC01696.1"/>
    </source>
</evidence>
<organism evidence="3 4">
    <name type="scientific">Rhizophagus clarus</name>
    <dbReference type="NCBI Taxonomy" id="94130"/>
    <lineage>
        <taxon>Eukaryota</taxon>
        <taxon>Fungi</taxon>
        <taxon>Fungi incertae sedis</taxon>
        <taxon>Mucoromycota</taxon>
        <taxon>Glomeromycotina</taxon>
        <taxon>Glomeromycetes</taxon>
        <taxon>Glomerales</taxon>
        <taxon>Glomeraceae</taxon>
        <taxon>Rhizophagus</taxon>
    </lineage>
</organism>
<dbReference type="AlphaFoldDB" id="A0A2Z6RG67"/>
<dbReference type="GO" id="GO:0005737">
    <property type="term" value="C:cytoplasm"/>
    <property type="evidence" value="ECO:0007669"/>
    <property type="project" value="TreeGrafter"/>
</dbReference>